<evidence type="ECO:0000256" key="1">
    <source>
        <dbReference type="ARBA" id="ARBA00006620"/>
    </source>
</evidence>
<keyword evidence="5" id="KW-0378">Hydrolase</keyword>
<organism evidence="8 9">
    <name type="scientific">Gloeocapsopsis dulcis AAB1 = 1H9</name>
    <dbReference type="NCBI Taxonomy" id="1433147"/>
    <lineage>
        <taxon>Bacteria</taxon>
        <taxon>Bacillati</taxon>
        <taxon>Cyanobacteriota</taxon>
        <taxon>Cyanophyceae</taxon>
        <taxon>Oscillatoriophycideae</taxon>
        <taxon>Chroococcales</taxon>
        <taxon>Chroococcaceae</taxon>
        <taxon>Gloeocapsopsis</taxon>
        <taxon>Gloeocapsopsis dulcis</taxon>
    </lineage>
</organism>
<dbReference type="OrthoDB" id="489997at2"/>
<evidence type="ECO:0000313" key="8">
    <source>
        <dbReference type="EMBL" id="MUL37515.1"/>
    </source>
</evidence>
<comment type="similarity">
    <text evidence="1">Belongs to the HicA mRNA interferase family.</text>
</comment>
<dbReference type="GO" id="GO:0004519">
    <property type="term" value="F:endonuclease activity"/>
    <property type="evidence" value="ECO:0007669"/>
    <property type="project" value="UniProtKB-KW"/>
</dbReference>
<proteinExistence type="inferred from homology"/>
<evidence type="ECO:0000256" key="3">
    <source>
        <dbReference type="ARBA" id="ARBA00022722"/>
    </source>
</evidence>
<evidence type="ECO:0000256" key="6">
    <source>
        <dbReference type="ARBA" id="ARBA00022884"/>
    </source>
</evidence>
<evidence type="ECO:0000256" key="4">
    <source>
        <dbReference type="ARBA" id="ARBA00022759"/>
    </source>
</evidence>
<dbReference type="AlphaFoldDB" id="A0A6N8FYV0"/>
<protein>
    <recommendedName>
        <fullName evidence="10">Type II toxin-antitoxin system HicA family toxin</fullName>
    </recommendedName>
</protein>
<name>A0A6N8FYV0_9CHRO</name>
<dbReference type="Gene3D" id="3.30.920.30">
    <property type="entry name" value="Hypothetical protein"/>
    <property type="match status" value="1"/>
</dbReference>
<evidence type="ECO:0000256" key="2">
    <source>
        <dbReference type="ARBA" id="ARBA00022649"/>
    </source>
</evidence>
<reference evidence="8 9" key="1">
    <citation type="journal article" date="2019" name="Front. Microbiol.">
        <title>Genomic Features for Desiccation Tolerance and Sugar Biosynthesis in the Extremophile Gloeocapsopsis sp. UTEX B3054.</title>
        <authorList>
            <person name="Urrejola C."/>
            <person name="Alcorta J."/>
            <person name="Salas L."/>
            <person name="Vasquez M."/>
            <person name="Polz M.F."/>
            <person name="Vicuna R."/>
            <person name="Diez B."/>
        </authorList>
    </citation>
    <scope>NUCLEOTIDE SEQUENCE [LARGE SCALE GENOMIC DNA]</scope>
    <source>
        <strain evidence="8 9">1H9</strain>
    </source>
</reference>
<evidence type="ECO:0000256" key="7">
    <source>
        <dbReference type="ARBA" id="ARBA00023016"/>
    </source>
</evidence>
<dbReference type="Pfam" id="PF07927">
    <property type="entry name" value="HicA_toxin"/>
    <property type="match status" value="1"/>
</dbReference>
<dbReference type="InterPro" id="IPR012933">
    <property type="entry name" value="HicA_mRNA_interferase"/>
</dbReference>
<accession>A0A6N8FYV0</accession>
<dbReference type="SUPFAM" id="SSF54786">
    <property type="entry name" value="YcfA/nrd intein domain"/>
    <property type="match status" value="1"/>
</dbReference>
<keyword evidence="9" id="KW-1185">Reference proteome</keyword>
<keyword evidence="7" id="KW-0346">Stress response</keyword>
<sequence>MPKKIRELKAMLRKAGFICLPKRGKGSHSVWQHPLLPYNITLAGNDGDEAQRYQEKDVRNALQEVKQPGGEDDTTL</sequence>
<evidence type="ECO:0000313" key="9">
    <source>
        <dbReference type="Proteomes" id="UP000441797"/>
    </source>
</evidence>
<keyword evidence="3" id="KW-0540">Nuclease</keyword>
<dbReference type="EMBL" id="NAPY01000022">
    <property type="protein sequence ID" value="MUL37515.1"/>
    <property type="molecule type" value="Genomic_DNA"/>
</dbReference>
<dbReference type="InterPro" id="IPR038570">
    <property type="entry name" value="HicA_sf"/>
</dbReference>
<evidence type="ECO:0000256" key="5">
    <source>
        <dbReference type="ARBA" id="ARBA00022801"/>
    </source>
</evidence>
<keyword evidence="4" id="KW-0255">Endonuclease</keyword>
<evidence type="ECO:0008006" key="10">
    <source>
        <dbReference type="Google" id="ProtNLM"/>
    </source>
</evidence>
<keyword evidence="2" id="KW-1277">Toxin-antitoxin system</keyword>
<dbReference type="RefSeq" id="WP_105220538.1">
    <property type="nucleotide sequence ID" value="NZ_CAWNSU010000060.1"/>
</dbReference>
<comment type="caution">
    <text evidence="8">The sequence shown here is derived from an EMBL/GenBank/DDBJ whole genome shotgun (WGS) entry which is preliminary data.</text>
</comment>
<dbReference type="GO" id="GO:0003729">
    <property type="term" value="F:mRNA binding"/>
    <property type="evidence" value="ECO:0007669"/>
    <property type="project" value="InterPro"/>
</dbReference>
<gene>
    <name evidence="8" type="ORF">BWI75_14560</name>
</gene>
<dbReference type="Proteomes" id="UP000441797">
    <property type="component" value="Unassembled WGS sequence"/>
</dbReference>
<keyword evidence="6" id="KW-0694">RNA-binding</keyword>
<dbReference type="GO" id="GO:0016787">
    <property type="term" value="F:hydrolase activity"/>
    <property type="evidence" value="ECO:0007669"/>
    <property type="project" value="UniProtKB-KW"/>
</dbReference>